<evidence type="ECO:0000313" key="4">
    <source>
        <dbReference type="Proteomes" id="UP000465361"/>
    </source>
</evidence>
<feature type="chain" id="PRO_5038666224" description="DUF732 domain-containing protein" evidence="1">
    <location>
        <begin position="20"/>
        <end position="110"/>
    </location>
</feature>
<dbReference type="EMBL" id="BLKW01000004">
    <property type="protein sequence ID" value="GFG76509.1"/>
    <property type="molecule type" value="Genomic_DNA"/>
</dbReference>
<keyword evidence="4" id="KW-1185">Reference proteome</keyword>
<protein>
    <recommendedName>
        <fullName evidence="2">DUF732 domain-containing protein</fullName>
    </recommendedName>
</protein>
<sequence>MLKGATLAAGLAVAAVCLAAPAAASESGYLARLDKAQVSHMSPEDALHWGYAACDSLRNGTPVRSTIDMLKNAGGFSGRHAGTVVGAAASELCPDQYQNVMDWAHAQTGA</sequence>
<dbReference type="RefSeq" id="WP_163760004.1">
    <property type="nucleotide sequence ID" value="NZ_BLKW01000004.1"/>
</dbReference>
<dbReference type="InterPro" id="IPR007969">
    <property type="entry name" value="DUF732"/>
</dbReference>
<accession>A0A7I9Y358</accession>
<keyword evidence="1" id="KW-0732">Signal</keyword>
<dbReference type="Pfam" id="PF05305">
    <property type="entry name" value="DUF732"/>
    <property type="match status" value="1"/>
</dbReference>
<reference evidence="3 4" key="1">
    <citation type="journal article" date="2019" name="Emerg. Microbes Infect.">
        <title>Comprehensive subspecies identification of 175 nontuberculous mycobacteria species based on 7547 genomic profiles.</title>
        <authorList>
            <person name="Matsumoto Y."/>
            <person name="Kinjo T."/>
            <person name="Motooka D."/>
            <person name="Nabeya D."/>
            <person name="Jung N."/>
            <person name="Uechi K."/>
            <person name="Horii T."/>
            <person name="Iida T."/>
            <person name="Fujita J."/>
            <person name="Nakamura S."/>
        </authorList>
    </citation>
    <scope>NUCLEOTIDE SEQUENCE [LARGE SCALE GENOMIC DNA]</scope>
    <source>
        <strain evidence="3 4">JCM 17322</strain>
    </source>
</reference>
<name>A0A7I9Y358_9MYCO</name>
<feature type="signal peptide" evidence="1">
    <location>
        <begin position="1"/>
        <end position="19"/>
    </location>
</feature>
<evidence type="ECO:0000256" key="1">
    <source>
        <dbReference type="SAM" id="SignalP"/>
    </source>
</evidence>
<evidence type="ECO:0000259" key="2">
    <source>
        <dbReference type="Pfam" id="PF05305"/>
    </source>
</evidence>
<proteinExistence type="predicted"/>
<evidence type="ECO:0000313" key="3">
    <source>
        <dbReference type="EMBL" id="GFG76509.1"/>
    </source>
</evidence>
<dbReference type="Proteomes" id="UP000465361">
    <property type="component" value="Unassembled WGS sequence"/>
</dbReference>
<organism evidence="3 4">
    <name type="scientific">Mycobacterium botniense</name>
    <dbReference type="NCBI Taxonomy" id="84962"/>
    <lineage>
        <taxon>Bacteria</taxon>
        <taxon>Bacillati</taxon>
        <taxon>Actinomycetota</taxon>
        <taxon>Actinomycetes</taxon>
        <taxon>Mycobacteriales</taxon>
        <taxon>Mycobacteriaceae</taxon>
        <taxon>Mycobacterium</taxon>
    </lineage>
</organism>
<dbReference type="AlphaFoldDB" id="A0A7I9Y358"/>
<feature type="domain" description="DUF732" evidence="2">
    <location>
        <begin position="26"/>
        <end position="95"/>
    </location>
</feature>
<comment type="caution">
    <text evidence="3">The sequence shown here is derived from an EMBL/GenBank/DDBJ whole genome shotgun (WGS) entry which is preliminary data.</text>
</comment>
<gene>
    <name evidence="3" type="ORF">MBOT_38740</name>
</gene>